<feature type="region of interest" description="Disordered" evidence="1">
    <location>
        <begin position="26"/>
        <end position="47"/>
    </location>
</feature>
<proteinExistence type="predicted"/>
<reference evidence="2 3" key="1">
    <citation type="submission" date="2020-08" db="EMBL/GenBank/DDBJ databases">
        <title>Genomic Encyclopedia of Type Strains, Phase III (KMG-III): the genomes of soil and plant-associated and newly described type strains.</title>
        <authorList>
            <person name="Whitman W."/>
        </authorList>
    </citation>
    <scope>NUCLEOTIDE SEQUENCE [LARGE SCALE GENOMIC DNA]</scope>
    <source>
        <strain evidence="2 3">CECT 8075</strain>
    </source>
</reference>
<evidence type="ECO:0000313" key="3">
    <source>
        <dbReference type="Proteomes" id="UP000536179"/>
    </source>
</evidence>
<sequence>MVNRGIVGNFGTAAPAWVKFEKIASDHSQTSDSAGVRNPRENGSDTAYGFRNRSVMWLSRLSGDLLKCDKSRRREFA</sequence>
<dbReference type="EMBL" id="JACHXU010000004">
    <property type="protein sequence ID" value="MBB3205648.1"/>
    <property type="molecule type" value="Genomic_DNA"/>
</dbReference>
<keyword evidence="3" id="KW-1185">Reference proteome</keyword>
<name>A0A7W5DX38_9BACT</name>
<protein>
    <submittedName>
        <fullName evidence="2">Uncharacterized protein</fullName>
    </submittedName>
</protein>
<gene>
    <name evidence="2" type="ORF">FHS27_001452</name>
</gene>
<organism evidence="2 3">
    <name type="scientific">Aporhodopirellula rubra</name>
    <dbReference type="NCBI Taxonomy" id="980271"/>
    <lineage>
        <taxon>Bacteria</taxon>
        <taxon>Pseudomonadati</taxon>
        <taxon>Planctomycetota</taxon>
        <taxon>Planctomycetia</taxon>
        <taxon>Pirellulales</taxon>
        <taxon>Pirellulaceae</taxon>
        <taxon>Aporhodopirellula</taxon>
    </lineage>
</organism>
<evidence type="ECO:0000256" key="1">
    <source>
        <dbReference type="SAM" id="MobiDB-lite"/>
    </source>
</evidence>
<accession>A0A7W5DX38</accession>
<comment type="caution">
    <text evidence="2">The sequence shown here is derived from an EMBL/GenBank/DDBJ whole genome shotgun (WGS) entry which is preliminary data.</text>
</comment>
<dbReference type="AlphaFoldDB" id="A0A7W5DX38"/>
<dbReference type="Proteomes" id="UP000536179">
    <property type="component" value="Unassembled WGS sequence"/>
</dbReference>
<evidence type="ECO:0000313" key="2">
    <source>
        <dbReference type="EMBL" id="MBB3205648.1"/>
    </source>
</evidence>